<gene>
    <name evidence="5" type="ORF">DENIS_1202</name>
</gene>
<comment type="similarity">
    <text evidence="2">Belongs to the threonine aldolase family.</text>
</comment>
<dbReference type="AlphaFoldDB" id="A0A401FTG0"/>
<dbReference type="Proteomes" id="UP000288096">
    <property type="component" value="Unassembled WGS sequence"/>
</dbReference>
<dbReference type="SUPFAM" id="SSF53383">
    <property type="entry name" value="PLP-dependent transferases"/>
    <property type="match status" value="1"/>
</dbReference>
<dbReference type="InterPro" id="IPR015424">
    <property type="entry name" value="PyrdxlP-dep_Trfase"/>
</dbReference>
<dbReference type="EMBL" id="BEXT01000001">
    <property type="protein sequence ID" value="GBC60251.1"/>
    <property type="molecule type" value="Genomic_DNA"/>
</dbReference>
<evidence type="ECO:0000313" key="5">
    <source>
        <dbReference type="EMBL" id="GBC60251.1"/>
    </source>
</evidence>
<dbReference type="Pfam" id="PF01212">
    <property type="entry name" value="Beta_elim_lyase"/>
    <property type="match status" value="1"/>
</dbReference>
<keyword evidence="6" id="KW-1185">Reference proteome</keyword>
<dbReference type="InterPro" id="IPR001597">
    <property type="entry name" value="ArAA_b-elim_lyase/Thr_aldolase"/>
</dbReference>
<sequence>MMTQKNKRGFASDNNAGVHPEILKAMAAANAGHTVAYGDDDDTRKAVENFKAHLGDDIGVFFVFLGTGANVLALQAAAQPYHSVICAETAHIHVDECAAPERFTGCKLLTVPTADGKLTVEGIRTHMHGIGFEHHAQPRVISVTQATELGTVYTPEEIRAITDFAHENNMVVHMDGARLANAAVHLNAELRELTTDVGIDILSFGGTKNGMMYGEAIVFSNTELARNFKYIRKQGMQLASKMRFISAQFNALLGGNLWRKNAAHANAMAKLLAREVEKIPQISITQKVEANGVFAIVPPEYVPELQKEFFFYVWDEATSEVRWMTSFDTTTEDVLNFSALLGKIVG</sequence>
<reference evidence="6" key="1">
    <citation type="submission" date="2017-11" db="EMBL/GenBank/DDBJ databases">
        <authorList>
            <person name="Watanabe M."/>
            <person name="Kojima H."/>
        </authorList>
    </citation>
    <scope>NUCLEOTIDE SEQUENCE [LARGE SCALE GENOMIC DNA]</scope>
    <source>
        <strain evidence="6">Tokyo 01</strain>
    </source>
</reference>
<evidence type="ECO:0000313" key="6">
    <source>
        <dbReference type="Proteomes" id="UP000288096"/>
    </source>
</evidence>
<name>A0A401FTG0_9BACT</name>
<evidence type="ECO:0000256" key="1">
    <source>
        <dbReference type="ARBA" id="ARBA00001933"/>
    </source>
</evidence>
<dbReference type="Gene3D" id="3.40.640.10">
    <property type="entry name" value="Type I PLP-dependent aspartate aminotransferase-like (Major domain)"/>
    <property type="match status" value="1"/>
</dbReference>
<feature type="domain" description="Aromatic amino acid beta-eliminating lyase/threonine aldolase" evidence="4">
    <location>
        <begin position="10"/>
        <end position="296"/>
    </location>
</feature>
<protein>
    <submittedName>
        <fullName evidence="5">Threonine aldolase</fullName>
    </submittedName>
</protein>
<comment type="caution">
    <text evidence="5">The sequence shown here is derived from an EMBL/GenBank/DDBJ whole genome shotgun (WGS) entry which is preliminary data.</text>
</comment>
<evidence type="ECO:0000259" key="4">
    <source>
        <dbReference type="Pfam" id="PF01212"/>
    </source>
</evidence>
<dbReference type="PANTHER" id="PTHR48097:SF5">
    <property type="entry name" value="LOW SPECIFICITY L-THREONINE ALDOLASE"/>
    <property type="match status" value="1"/>
</dbReference>
<dbReference type="InterPro" id="IPR015421">
    <property type="entry name" value="PyrdxlP-dep_Trfase_major"/>
</dbReference>
<organism evidence="5 6">
    <name type="scientific">Desulfonema ishimotonii</name>
    <dbReference type="NCBI Taxonomy" id="45657"/>
    <lineage>
        <taxon>Bacteria</taxon>
        <taxon>Pseudomonadati</taxon>
        <taxon>Thermodesulfobacteriota</taxon>
        <taxon>Desulfobacteria</taxon>
        <taxon>Desulfobacterales</taxon>
        <taxon>Desulfococcaceae</taxon>
        <taxon>Desulfonema</taxon>
    </lineage>
</organism>
<dbReference type="InterPro" id="IPR015422">
    <property type="entry name" value="PyrdxlP-dep_Trfase_small"/>
</dbReference>
<dbReference type="CDD" id="cd06502">
    <property type="entry name" value="TA_like"/>
    <property type="match status" value="1"/>
</dbReference>
<dbReference type="Gene3D" id="3.90.1150.10">
    <property type="entry name" value="Aspartate Aminotransferase, domain 1"/>
    <property type="match status" value="1"/>
</dbReference>
<accession>A0A401FTG0</accession>
<reference evidence="6" key="2">
    <citation type="submission" date="2019-01" db="EMBL/GenBank/DDBJ databases">
        <title>Genome sequence of Desulfonema ishimotonii strain Tokyo 01.</title>
        <authorList>
            <person name="Fukui M."/>
        </authorList>
    </citation>
    <scope>NUCLEOTIDE SEQUENCE [LARGE SCALE GENOMIC DNA]</scope>
    <source>
        <strain evidence="6">Tokyo 01</strain>
    </source>
</reference>
<evidence type="ECO:0000256" key="3">
    <source>
        <dbReference type="ARBA" id="ARBA00022898"/>
    </source>
</evidence>
<evidence type="ECO:0000256" key="2">
    <source>
        <dbReference type="ARBA" id="ARBA00006966"/>
    </source>
</evidence>
<dbReference type="PANTHER" id="PTHR48097">
    <property type="entry name" value="L-THREONINE ALDOLASE-RELATED"/>
    <property type="match status" value="1"/>
</dbReference>
<proteinExistence type="inferred from homology"/>
<dbReference type="OrthoDB" id="9774495at2"/>
<keyword evidence="3" id="KW-0663">Pyridoxal phosphate</keyword>
<dbReference type="GO" id="GO:0006520">
    <property type="term" value="P:amino acid metabolic process"/>
    <property type="evidence" value="ECO:0007669"/>
    <property type="project" value="InterPro"/>
</dbReference>
<dbReference type="GO" id="GO:0016829">
    <property type="term" value="F:lyase activity"/>
    <property type="evidence" value="ECO:0007669"/>
    <property type="project" value="InterPro"/>
</dbReference>
<comment type="cofactor">
    <cofactor evidence="1">
        <name>pyridoxal 5'-phosphate</name>
        <dbReference type="ChEBI" id="CHEBI:597326"/>
    </cofactor>
</comment>
<dbReference type="RefSeq" id="WP_124327690.1">
    <property type="nucleotide sequence ID" value="NZ_BEXT01000001.1"/>
</dbReference>